<feature type="transmembrane region" description="Helical" evidence="8">
    <location>
        <begin position="643"/>
        <end position="664"/>
    </location>
</feature>
<sequence>MNENPLPPHHSATSIAAMEESAESARSTSISVASSDTDTSESPRITASASYHPQSIIVISTIPSTALQEEHASEIPLSAAAVIDNKLGTARPQNDTLTTESSAVTIDTFYSSQPASTDKRRFSTRSRVLLRSCEDTSAMEDAAIMSNNMLKTWEPADSKTHDGWSGPKMGAAEVTTRTKGRRTVFLYKAVDVALFDRIAKWKTAQSTAEDAWEVFGNASYQLLHGLNHSPDAIIKLHLGISRFDYVLKYKISSDPRAEAKQEALRRKFELKLLQKGLIVEREVSFERPHEVYVKIVAPFSVLCVEAQVMKLKLPLKLDEVICVNVSVGFSFETLQLYTITRHIPGGYRYYRIDKGQVLGLDEVDTKCQSATFKRKDLARFRGGDTQQTSICGVQTEFFRDSHRSLMTYNIISHIELSIQISGIVGKHKDRRGIDYLLSEGVYTSMFHLHDNEYDASSMRERLRRDWVQQYFKIQPIDDIASYFGETVGLYFAFIGFYNLWLLIATALGIIVVIYGLGQSYNSGKFNWFAMFDNDLTPFFGLFMSLWAILMPLAWNRQTKFYAWKWSTSDYQKEETKRPQYKGETMRRSPITGKMEIFFPYKKRFRRQTISAFVLFLWILLVCSSIAGQVSVGAFLSPRVNNDIAINVITSLLGLASIVIMKIPFGSVVERLNEWENYRTKSQFDNALIFKTYIFDFANSYSQLIYYAFVKPNLLHPNLFGMSELNEECTKFQCASSVTINLFVIFIGGQIIERFQELAIPLIVAKFKQIMSAFRIKSRRSEIMRKKTVTPSERISVATSAISTGSLNGGTARSTVSVPPAPSLPLESPPQGHVRKSSRVVFSTPPSIRVHVSEHEQAEGNLDQQKGETTTALPAFEERKLSSTTPMLSKLRQTSTVSLSQYSNQLLNPYSHSQVGIEVELDEYLSDDMQVLPSYYRDDKLNEFGGIRDEYSQKIVQFGYIALFACSFPLAPLFALVNNTYELRADAYKLLVVYQRPQPFLAQDIGVWAAVIKVISLLSVATNSVLVSFTSPTFDALFVRTLSEGEQLAVRLAFIIVFHYSVLALTQVFSLLVPQTPALVATAMARAVYLERVHMDQDLEEEDESFNQDSLLSLKAH</sequence>
<evidence type="ECO:0000256" key="5">
    <source>
        <dbReference type="ARBA" id="ARBA00023136"/>
    </source>
</evidence>
<proteinExistence type="predicted"/>
<dbReference type="EMBL" id="QEAP01000098">
    <property type="protein sequence ID" value="TPX75022.1"/>
    <property type="molecule type" value="Genomic_DNA"/>
</dbReference>
<dbReference type="Proteomes" id="UP000320333">
    <property type="component" value="Unassembled WGS sequence"/>
</dbReference>
<evidence type="ECO:0000256" key="6">
    <source>
        <dbReference type="ARBA" id="ARBA00023180"/>
    </source>
</evidence>
<evidence type="ECO:0000259" key="9">
    <source>
        <dbReference type="Pfam" id="PF04547"/>
    </source>
</evidence>
<keyword evidence="3 8" id="KW-0812">Transmembrane</keyword>
<evidence type="ECO:0000313" key="12">
    <source>
        <dbReference type="Proteomes" id="UP000320333"/>
    </source>
</evidence>
<dbReference type="PANTHER" id="PTHR12308:SF73">
    <property type="entry name" value="ANOCTAMIN"/>
    <property type="match status" value="1"/>
</dbReference>
<dbReference type="GO" id="GO:0046983">
    <property type="term" value="F:protein dimerization activity"/>
    <property type="evidence" value="ECO:0007669"/>
    <property type="project" value="InterPro"/>
</dbReference>
<name>A0A507FFV2_9FUNG</name>
<feature type="transmembrane region" description="Helical" evidence="8">
    <location>
        <begin position="535"/>
        <end position="554"/>
    </location>
</feature>
<organism evidence="11 12">
    <name type="scientific">Chytriomyces confervae</name>
    <dbReference type="NCBI Taxonomy" id="246404"/>
    <lineage>
        <taxon>Eukaryota</taxon>
        <taxon>Fungi</taxon>
        <taxon>Fungi incertae sedis</taxon>
        <taxon>Chytridiomycota</taxon>
        <taxon>Chytridiomycota incertae sedis</taxon>
        <taxon>Chytridiomycetes</taxon>
        <taxon>Chytridiales</taxon>
        <taxon>Chytriomycetaceae</taxon>
        <taxon>Chytriomyces</taxon>
    </lineage>
</organism>
<dbReference type="InterPro" id="IPR049452">
    <property type="entry name" value="Anoctamin_TM"/>
</dbReference>
<dbReference type="InterPro" id="IPR032394">
    <property type="entry name" value="Anoct_dimer"/>
</dbReference>
<gene>
    <name evidence="11" type="ORF">CcCBS67573_g03705</name>
</gene>
<dbReference type="InterPro" id="IPR007632">
    <property type="entry name" value="Anoctamin"/>
</dbReference>
<feature type="transmembrane region" description="Helical" evidence="8">
    <location>
        <begin position="609"/>
        <end position="631"/>
    </location>
</feature>
<keyword evidence="2" id="KW-1003">Cell membrane</keyword>
<feature type="compositionally biased region" description="Low complexity" evidence="7">
    <location>
        <begin position="18"/>
        <end position="37"/>
    </location>
</feature>
<feature type="region of interest" description="Disordered" evidence="7">
    <location>
        <begin position="805"/>
        <end position="837"/>
    </location>
</feature>
<evidence type="ECO:0000256" key="7">
    <source>
        <dbReference type="SAM" id="MobiDB-lite"/>
    </source>
</evidence>
<evidence type="ECO:0000256" key="1">
    <source>
        <dbReference type="ARBA" id="ARBA00004651"/>
    </source>
</evidence>
<feature type="compositionally biased region" description="Low complexity" evidence="7">
    <location>
        <begin position="813"/>
        <end position="829"/>
    </location>
</feature>
<dbReference type="Pfam" id="PF16178">
    <property type="entry name" value="Anoct_dimer"/>
    <property type="match status" value="1"/>
</dbReference>
<protein>
    <submittedName>
        <fullName evidence="11">Uncharacterized protein</fullName>
    </submittedName>
</protein>
<comment type="caution">
    <text evidence="11">The sequence shown here is derived from an EMBL/GenBank/DDBJ whole genome shotgun (WGS) entry which is preliminary data.</text>
</comment>
<feature type="transmembrane region" description="Helical" evidence="8">
    <location>
        <begin position="1047"/>
        <end position="1068"/>
    </location>
</feature>
<dbReference type="AlphaFoldDB" id="A0A507FFV2"/>
<keyword evidence="12" id="KW-1185">Reference proteome</keyword>
<accession>A0A507FFV2</accession>
<keyword evidence="4 8" id="KW-1133">Transmembrane helix</keyword>
<feature type="region of interest" description="Disordered" evidence="7">
    <location>
        <begin position="18"/>
        <end position="48"/>
    </location>
</feature>
<keyword evidence="6" id="KW-0325">Glycoprotein</keyword>
<evidence type="ECO:0000256" key="8">
    <source>
        <dbReference type="SAM" id="Phobius"/>
    </source>
</evidence>
<evidence type="ECO:0000256" key="3">
    <source>
        <dbReference type="ARBA" id="ARBA00022692"/>
    </source>
</evidence>
<evidence type="ECO:0000256" key="4">
    <source>
        <dbReference type="ARBA" id="ARBA00022989"/>
    </source>
</evidence>
<dbReference type="OrthoDB" id="296386at2759"/>
<feature type="transmembrane region" description="Helical" evidence="8">
    <location>
        <begin position="1004"/>
        <end position="1026"/>
    </location>
</feature>
<feature type="domain" description="Anoctamin dimerisation" evidence="10">
    <location>
        <begin position="239"/>
        <end position="476"/>
    </location>
</feature>
<dbReference type="Pfam" id="PF04547">
    <property type="entry name" value="Anoctamin"/>
    <property type="match status" value="1"/>
</dbReference>
<comment type="subcellular location">
    <subcellularLocation>
        <location evidence="1">Cell membrane</location>
        <topology evidence="1">Multi-pass membrane protein</topology>
    </subcellularLocation>
</comment>
<evidence type="ECO:0000256" key="2">
    <source>
        <dbReference type="ARBA" id="ARBA00022475"/>
    </source>
</evidence>
<dbReference type="GO" id="GO:0005254">
    <property type="term" value="F:chloride channel activity"/>
    <property type="evidence" value="ECO:0007669"/>
    <property type="project" value="TreeGrafter"/>
</dbReference>
<feature type="transmembrane region" description="Helical" evidence="8">
    <location>
        <begin position="489"/>
        <end position="515"/>
    </location>
</feature>
<evidence type="ECO:0000259" key="10">
    <source>
        <dbReference type="Pfam" id="PF16178"/>
    </source>
</evidence>
<dbReference type="GO" id="GO:0005886">
    <property type="term" value="C:plasma membrane"/>
    <property type="evidence" value="ECO:0007669"/>
    <property type="project" value="UniProtKB-SubCell"/>
</dbReference>
<dbReference type="GO" id="GO:0032541">
    <property type="term" value="C:cortical endoplasmic reticulum"/>
    <property type="evidence" value="ECO:0007669"/>
    <property type="project" value="TreeGrafter"/>
</dbReference>
<feature type="domain" description="Anoctamin transmembrane" evidence="9">
    <location>
        <begin position="479"/>
        <end position="1085"/>
    </location>
</feature>
<dbReference type="PANTHER" id="PTHR12308">
    <property type="entry name" value="ANOCTAMIN"/>
    <property type="match status" value="1"/>
</dbReference>
<feature type="transmembrane region" description="Helical" evidence="8">
    <location>
        <begin position="957"/>
        <end position="976"/>
    </location>
</feature>
<reference evidence="11 12" key="1">
    <citation type="journal article" date="2019" name="Sci. Rep.">
        <title>Comparative genomics of chytrid fungi reveal insights into the obligate biotrophic and pathogenic lifestyle of Synchytrium endobioticum.</title>
        <authorList>
            <person name="van de Vossenberg B.T.L.H."/>
            <person name="Warris S."/>
            <person name="Nguyen H.D.T."/>
            <person name="van Gent-Pelzer M.P.E."/>
            <person name="Joly D.L."/>
            <person name="van de Geest H.C."/>
            <person name="Bonants P.J.M."/>
            <person name="Smith D.S."/>
            <person name="Levesque C.A."/>
            <person name="van der Lee T.A.J."/>
        </authorList>
    </citation>
    <scope>NUCLEOTIDE SEQUENCE [LARGE SCALE GENOMIC DNA]</scope>
    <source>
        <strain evidence="11 12">CBS 675.73</strain>
    </source>
</reference>
<keyword evidence="5 8" id="KW-0472">Membrane</keyword>
<evidence type="ECO:0000313" key="11">
    <source>
        <dbReference type="EMBL" id="TPX75022.1"/>
    </source>
</evidence>